<keyword evidence="1" id="KW-0472">Membrane</keyword>
<comment type="caution">
    <text evidence="3">The sequence shown here is derived from an EMBL/GenBank/DDBJ whole genome shotgun (WGS) entry which is preliminary data.</text>
</comment>
<evidence type="ECO:0000313" key="4">
    <source>
        <dbReference type="Proteomes" id="UP000295418"/>
    </source>
</evidence>
<reference evidence="3 4" key="1">
    <citation type="submission" date="2019-03" db="EMBL/GenBank/DDBJ databases">
        <authorList>
            <person name="Kim M.K.M."/>
        </authorList>
    </citation>
    <scope>NUCLEOTIDE SEQUENCE [LARGE SCALE GENOMIC DNA]</scope>
    <source>
        <strain evidence="3 4">18JY21-1</strain>
    </source>
</reference>
<dbReference type="Gene3D" id="3.10.450.310">
    <property type="match status" value="1"/>
</dbReference>
<keyword evidence="1" id="KW-0812">Transmembrane</keyword>
<dbReference type="EMBL" id="SKFG01000017">
    <property type="protein sequence ID" value="TCZ75719.1"/>
    <property type="molecule type" value="Genomic_DNA"/>
</dbReference>
<gene>
    <name evidence="3" type="ORF">E0485_16615</name>
</gene>
<dbReference type="InterPro" id="IPR042274">
    <property type="entry name" value="YycH/YycI_2"/>
</dbReference>
<protein>
    <recommendedName>
        <fullName evidence="2">Regulatory protein YycH domain-containing protein</fullName>
    </recommendedName>
</protein>
<keyword evidence="4" id="KW-1185">Reference proteome</keyword>
<dbReference type="InterPro" id="IPR009996">
    <property type="entry name" value="YycH"/>
</dbReference>
<organism evidence="3 4">
    <name type="scientific">Paenibacillus albiflavus</name>
    <dbReference type="NCBI Taxonomy" id="2545760"/>
    <lineage>
        <taxon>Bacteria</taxon>
        <taxon>Bacillati</taxon>
        <taxon>Bacillota</taxon>
        <taxon>Bacilli</taxon>
        <taxon>Bacillales</taxon>
        <taxon>Paenibacillaceae</taxon>
        <taxon>Paenibacillus</taxon>
    </lineage>
</organism>
<accession>A0A4R4E843</accession>
<feature type="domain" description="Regulatory protein YycH" evidence="2">
    <location>
        <begin position="4"/>
        <end position="429"/>
    </location>
</feature>
<dbReference type="Gene3D" id="3.30.310.160">
    <property type="entry name" value="YycH protein, domain 2"/>
    <property type="match status" value="1"/>
</dbReference>
<feature type="transmembrane region" description="Helical" evidence="1">
    <location>
        <begin position="7"/>
        <end position="26"/>
    </location>
</feature>
<dbReference type="Pfam" id="PF07435">
    <property type="entry name" value="YycH"/>
    <property type="match status" value="1"/>
</dbReference>
<dbReference type="OrthoDB" id="2382185at2"/>
<name>A0A4R4E843_9BACL</name>
<dbReference type="CDD" id="cd15787">
    <property type="entry name" value="YycH_N"/>
    <property type="match status" value="1"/>
</dbReference>
<evidence type="ECO:0000256" key="1">
    <source>
        <dbReference type="SAM" id="Phobius"/>
    </source>
</evidence>
<dbReference type="Proteomes" id="UP000295418">
    <property type="component" value="Unassembled WGS sequence"/>
</dbReference>
<dbReference type="AlphaFoldDB" id="A0A4R4E843"/>
<proteinExistence type="predicted"/>
<keyword evidence="1" id="KW-1133">Transmembrane helix</keyword>
<evidence type="ECO:0000313" key="3">
    <source>
        <dbReference type="EMBL" id="TCZ75719.1"/>
    </source>
</evidence>
<evidence type="ECO:0000259" key="2">
    <source>
        <dbReference type="Pfam" id="PF07435"/>
    </source>
</evidence>
<dbReference type="RefSeq" id="WP_132419189.1">
    <property type="nucleotide sequence ID" value="NZ_SKFG01000017.1"/>
</dbReference>
<sequence>MIDRIKTIVLVILICGSLFQTYLLMYGSPQYEPITIGGDYVKPEKIGEKIELEKLIFPDYMLFHNGSGKHTMLYPQMGHYNPIMESLKQRSFEGFRKVNPLLLDINWEDVRNKNQGVELHFRDGISLQILQKVFQLKDVLNVENDIITNIWMFATDAQDEVRVFFFTDSRSEGYELIRTDFTVKDIHKFIGWGEFADTYYTKNGDYYLPEKSVKMPTYKFNYTVTTDEQLKRLLFVDPGIVRSLKESGGSQIYTDGKKGLLLNRGTNWIKYTDPITPVDSMDNVWENLMAGVQFINQHGGSNGGANGSYYGLSQSPHRKTTGNAGISPQFVFRQYFGSHPIIEPTGEGFGLINLVVLKGMVTNYDRSTVVPDDNPVQGSATLPSGEEVEARLADNPKRFSIVAIFPAYRSIISDTQIELQPTWVIKYRDGKLEFLQ</sequence>